<dbReference type="Pfam" id="PF14870">
    <property type="entry name" value="PSII_BNR"/>
    <property type="match status" value="2"/>
</dbReference>
<evidence type="ECO:0000256" key="1">
    <source>
        <dbReference type="ARBA" id="ARBA00022531"/>
    </source>
</evidence>
<feature type="coiled-coil region" evidence="3">
    <location>
        <begin position="123"/>
        <end position="150"/>
    </location>
</feature>
<keyword evidence="2" id="KW-0604">Photosystem II</keyword>
<feature type="signal peptide" evidence="4">
    <location>
        <begin position="1"/>
        <end position="24"/>
    </location>
</feature>
<gene>
    <name evidence="6" type="ORF">SAMN03080615_03107</name>
</gene>
<evidence type="ECO:0000313" key="6">
    <source>
        <dbReference type="EMBL" id="SEQ88908.1"/>
    </source>
</evidence>
<dbReference type="GO" id="GO:0009523">
    <property type="term" value="C:photosystem II"/>
    <property type="evidence" value="ECO:0007669"/>
    <property type="project" value="UniProtKB-KW"/>
</dbReference>
<name>A0A1H9JQ40_9GAMM</name>
<evidence type="ECO:0000259" key="5">
    <source>
        <dbReference type="Pfam" id="PF14870"/>
    </source>
</evidence>
<dbReference type="Gene3D" id="2.130.10.10">
    <property type="entry name" value="YVTN repeat-like/Quinoprotein amine dehydrogenase"/>
    <property type="match status" value="2"/>
</dbReference>
<dbReference type="AlphaFoldDB" id="A0A1H9JQ40"/>
<evidence type="ECO:0000313" key="7">
    <source>
        <dbReference type="Proteomes" id="UP000198749"/>
    </source>
</evidence>
<dbReference type="InterPro" id="IPR015943">
    <property type="entry name" value="WD40/YVTN_repeat-like_dom_sf"/>
</dbReference>
<dbReference type="STRING" id="355243.SAMN03080615_03107"/>
<keyword evidence="3" id="KW-0175">Coiled coil</keyword>
<dbReference type="PANTHER" id="PTHR47199:SF2">
    <property type="entry name" value="PHOTOSYSTEM II STABILITY_ASSEMBLY FACTOR HCF136, CHLOROPLASTIC"/>
    <property type="match status" value="1"/>
</dbReference>
<evidence type="ECO:0000256" key="4">
    <source>
        <dbReference type="SAM" id="SignalP"/>
    </source>
</evidence>
<dbReference type="RefSeq" id="WP_175483560.1">
    <property type="nucleotide sequence ID" value="NZ_AP025284.1"/>
</dbReference>
<evidence type="ECO:0000256" key="3">
    <source>
        <dbReference type="SAM" id="Coils"/>
    </source>
</evidence>
<dbReference type="Proteomes" id="UP000198749">
    <property type="component" value="Unassembled WGS sequence"/>
</dbReference>
<protein>
    <recommendedName>
        <fullName evidence="5">Photosynthesis system II assembly factor Ycf48/Hcf136-like domain-containing protein</fullName>
    </recommendedName>
</protein>
<reference evidence="7" key="1">
    <citation type="submission" date="2016-10" db="EMBL/GenBank/DDBJ databases">
        <authorList>
            <person name="Varghese N."/>
            <person name="Submissions S."/>
        </authorList>
    </citation>
    <scope>NUCLEOTIDE SEQUENCE [LARGE SCALE GENOMIC DNA]</scope>
    <source>
        <strain evidence="7">DSM 18887</strain>
    </source>
</reference>
<keyword evidence="4" id="KW-0732">Signal</keyword>
<sequence>MDLIRSLTGFIIVSATLMAGAAAAQSGVDRLTTPALPSYRAAQTLLLDIAASGNQLVAVGDQGVVMRSTDQGQSWQQQSTPFSVMLTSVCFADAQHGWLTGHDGLLAETDDGGVNWHLLLDGNQINQLRLQRLQQKMAELQAALDAQPDNAQLAEQLDNVSWQAGDAAAAVDDGAGVPLLDIWFADSQRGFALGGYGLLLKTEDGGDSWAYWGDRLDNPDNFHLNAMRADHRGNLYIVGEAGLLFRSEDGGDHWQRIETPYDGSFFGITEFNNQLYLMGLRGHLFRSTDGLEWLPVETGHAATLVSAVTQAQQLVLLGQGGLILQSADGQHFSQLPSGGRHSLSAGLALNGGYILVGEGGLHTLEVAHE</sequence>
<proteinExistence type="predicted"/>
<dbReference type="PANTHER" id="PTHR47199">
    <property type="entry name" value="PHOTOSYSTEM II STABILITY/ASSEMBLY FACTOR HCF136, CHLOROPLASTIC"/>
    <property type="match status" value="1"/>
</dbReference>
<dbReference type="InterPro" id="IPR028203">
    <property type="entry name" value="PSII_CF48-like_dom"/>
</dbReference>
<evidence type="ECO:0000256" key="2">
    <source>
        <dbReference type="ARBA" id="ARBA00023276"/>
    </source>
</evidence>
<organism evidence="6 7">
    <name type="scientific">Amphritea atlantica</name>
    <dbReference type="NCBI Taxonomy" id="355243"/>
    <lineage>
        <taxon>Bacteria</taxon>
        <taxon>Pseudomonadati</taxon>
        <taxon>Pseudomonadota</taxon>
        <taxon>Gammaproteobacteria</taxon>
        <taxon>Oceanospirillales</taxon>
        <taxon>Oceanospirillaceae</taxon>
        <taxon>Amphritea</taxon>
    </lineage>
</organism>
<dbReference type="InterPro" id="IPR036278">
    <property type="entry name" value="Sialidase_sf"/>
</dbReference>
<keyword evidence="1" id="KW-0602">Photosynthesis</keyword>
<keyword evidence="7" id="KW-1185">Reference proteome</keyword>
<accession>A0A1H9JQ40</accession>
<dbReference type="EMBL" id="FOGB01000010">
    <property type="protein sequence ID" value="SEQ88908.1"/>
    <property type="molecule type" value="Genomic_DNA"/>
</dbReference>
<dbReference type="SUPFAM" id="SSF50939">
    <property type="entry name" value="Sialidases"/>
    <property type="match status" value="1"/>
</dbReference>
<feature type="chain" id="PRO_5011715178" description="Photosynthesis system II assembly factor Ycf48/Hcf136-like domain-containing protein" evidence="4">
    <location>
        <begin position="25"/>
        <end position="369"/>
    </location>
</feature>
<feature type="domain" description="Photosynthesis system II assembly factor Ycf48/Hcf136-like" evidence="5">
    <location>
        <begin position="74"/>
        <end position="132"/>
    </location>
</feature>
<feature type="domain" description="Photosynthesis system II assembly factor Ycf48/Hcf136-like" evidence="5">
    <location>
        <begin position="178"/>
        <end position="258"/>
    </location>
</feature>
<dbReference type="GO" id="GO:0015979">
    <property type="term" value="P:photosynthesis"/>
    <property type="evidence" value="ECO:0007669"/>
    <property type="project" value="UniProtKB-KW"/>
</dbReference>